<proteinExistence type="inferred from homology"/>
<keyword evidence="6 8" id="KW-0472">Membrane</keyword>
<sequence>MSLSRVNILLIAFAALFIVPSVSYSSNLSNLHNICINGNNKVDKSVIVEKLPFKTGDKITEELLSRAISNLYDTGCFDDVSIKIENTTIFVSVREVPIIHSVNFYGSNQFSNDYMLNILNRFNFTQGSFFNQNSLNNVKKEIELSYHTKGMHCVEISIDKTITAEFIDIGFNIKEGPLTKIRNISIVGNKSFPEKSLSKLFKSNSTNLFSFYTKNDVFIKENLESDLEKLHIFYMDKGYANFKVREQKITFSCSKDIVDIVISIDEGSLYKINDVNLLCNSYEFYKKIIDLIDIKKGDVYSISSINNTILSIKEYLGNQGFAVADINFAIETKNKESENLIDIVFNIDVGDIIYVDKINITGNSYTLDKVIRRELRQFETSMYNYQKIKSSKEKLDRLGFFSKVSMGFNPSPDSSDLVDINIDVEEKKTGIFNVGFGYGSSDKAVFSAAISDDNLYGNGSDITLQLNHSKANSSAMISYTDPYFLDKKIRNTIVFDYRINNQNGRSDNYKIRSMRQGIDLGIPVSESSTLSFGFFLENNNIISFNKLSSVYNRFLDQYGCNTKSFNINLGLSDDTRNNVISPSTGSFKSVKLDFSFMDLKYLIVTANYQRYLLFADKYIVFINGLVDYGLSYGSKDYPSIKNLYAGGIGSVRGYRTSSVGPKDLYTGEYTGGSKRVIANAHFYIPIPDNYIDKMLRPFIFIDAGKVFNKSIKKYNDSVRCGWRCSTGLGVSWKSPVGIVQISYGLPLNRHIDDDIQNLQIQMGSVF</sequence>
<keyword evidence="2 8" id="KW-1134">Transmembrane beta strand</keyword>
<dbReference type="PANTHER" id="PTHR12815:SF23">
    <property type="entry name" value="OUTER MEMBRANE PROTEIN ASSEMBLY FACTOR BAMA"/>
    <property type="match status" value="1"/>
</dbReference>
<organism evidence="11 12">
    <name type="scientific">Candidatus Kinetoplastidibacterium blastocrithidiae TCC012E</name>
    <dbReference type="NCBI Taxonomy" id="1208922"/>
    <lineage>
        <taxon>Bacteria</taxon>
        <taxon>Pseudomonadati</taxon>
        <taxon>Pseudomonadota</taxon>
        <taxon>Betaproteobacteria</taxon>
        <taxon>Candidatus Kinetoplastidibacterium</taxon>
    </lineage>
</organism>
<dbReference type="NCBIfam" id="TIGR03303">
    <property type="entry name" value="OM_YaeT"/>
    <property type="match status" value="1"/>
</dbReference>
<name>M1LW53_9PROT</name>
<dbReference type="GO" id="GO:0009279">
    <property type="term" value="C:cell outer membrane"/>
    <property type="evidence" value="ECO:0007669"/>
    <property type="project" value="UniProtKB-SubCell"/>
</dbReference>
<evidence type="ECO:0000256" key="3">
    <source>
        <dbReference type="ARBA" id="ARBA00022692"/>
    </source>
</evidence>
<dbReference type="InterPro" id="IPR034746">
    <property type="entry name" value="POTRA"/>
</dbReference>
<feature type="domain" description="POTRA" evidence="10">
    <location>
        <begin position="353"/>
        <end position="427"/>
    </location>
</feature>
<evidence type="ECO:0000259" key="10">
    <source>
        <dbReference type="PROSITE" id="PS51779"/>
    </source>
</evidence>
<comment type="similarity">
    <text evidence="8">Belongs to the BamA family.</text>
</comment>
<evidence type="ECO:0000256" key="8">
    <source>
        <dbReference type="HAMAP-Rule" id="MF_01430"/>
    </source>
</evidence>
<evidence type="ECO:0000256" key="4">
    <source>
        <dbReference type="ARBA" id="ARBA00022729"/>
    </source>
</evidence>
<dbReference type="InterPro" id="IPR000184">
    <property type="entry name" value="Bac_surfAg_D15"/>
</dbReference>
<dbReference type="Pfam" id="PF07244">
    <property type="entry name" value="POTRA"/>
    <property type="match status" value="5"/>
</dbReference>
<dbReference type="Proteomes" id="UP000011563">
    <property type="component" value="Chromosome"/>
</dbReference>
<dbReference type="GO" id="GO:0043165">
    <property type="term" value="P:Gram-negative-bacterium-type cell outer membrane assembly"/>
    <property type="evidence" value="ECO:0007669"/>
    <property type="project" value="UniProtKB-UniRule"/>
</dbReference>
<dbReference type="GO" id="GO:0051205">
    <property type="term" value="P:protein insertion into membrane"/>
    <property type="evidence" value="ECO:0007669"/>
    <property type="project" value="UniProtKB-UniRule"/>
</dbReference>
<evidence type="ECO:0000256" key="2">
    <source>
        <dbReference type="ARBA" id="ARBA00022452"/>
    </source>
</evidence>
<evidence type="ECO:0000256" key="1">
    <source>
        <dbReference type="ARBA" id="ARBA00004370"/>
    </source>
</evidence>
<comment type="subunit">
    <text evidence="8">Part of the Bam complex.</text>
</comment>
<dbReference type="PIRSF" id="PIRSF006076">
    <property type="entry name" value="OM_assembly_OMP85"/>
    <property type="match status" value="1"/>
</dbReference>
<keyword evidence="4 8" id="KW-0732">Signal</keyword>
<evidence type="ECO:0000256" key="6">
    <source>
        <dbReference type="ARBA" id="ARBA00023136"/>
    </source>
</evidence>
<evidence type="ECO:0000256" key="9">
    <source>
        <dbReference type="NCBIfam" id="TIGR03303"/>
    </source>
</evidence>
<keyword evidence="5 8" id="KW-0677">Repeat</keyword>
<accession>M1LW53</accession>
<evidence type="ECO:0000313" key="11">
    <source>
        <dbReference type="EMBL" id="AGF49757.1"/>
    </source>
</evidence>
<dbReference type="InterPro" id="IPR039910">
    <property type="entry name" value="D15-like"/>
</dbReference>
<evidence type="ECO:0000256" key="7">
    <source>
        <dbReference type="ARBA" id="ARBA00023237"/>
    </source>
</evidence>
<dbReference type="EMBL" id="CP003807">
    <property type="protein sequence ID" value="AGF49757.1"/>
    <property type="molecule type" value="Genomic_DNA"/>
</dbReference>
<comment type="function">
    <text evidence="8">Part of the outer membrane protein assembly complex, which is involved in assembly and insertion of beta-barrel proteins into the outer membrane.</text>
</comment>
<dbReference type="RefSeq" id="WP_015238006.1">
    <property type="nucleotide sequence ID" value="NC_020285.1"/>
</dbReference>
<dbReference type="InterPro" id="IPR010827">
    <property type="entry name" value="BamA/TamA_POTRA"/>
</dbReference>
<dbReference type="HOGENOM" id="CLU_007664_1_0_4"/>
<keyword evidence="7 8" id="KW-0998">Cell outer membrane</keyword>
<evidence type="ECO:0000256" key="5">
    <source>
        <dbReference type="ARBA" id="ARBA00022737"/>
    </source>
</evidence>
<dbReference type="Gene3D" id="2.40.160.50">
    <property type="entry name" value="membrane protein fhac: a member of the omp85/tpsb transporter family"/>
    <property type="match status" value="1"/>
</dbReference>
<keyword evidence="12" id="KW-1185">Reference proteome</keyword>
<protein>
    <recommendedName>
        <fullName evidence="8 9">Outer membrane protein assembly factor BamA</fullName>
    </recommendedName>
</protein>
<comment type="subcellular location">
    <subcellularLocation>
        <location evidence="8">Cell outer membrane</location>
    </subcellularLocation>
    <subcellularLocation>
        <location evidence="1">Membrane</location>
    </subcellularLocation>
</comment>
<gene>
    <name evidence="8" type="primary">bamA</name>
    <name evidence="11" type="ORF">BCUE_0564</name>
</gene>
<dbReference type="PATRIC" id="fig|1208922.3.peg.311"/>
<dbReference type="KEGG" id="kbt:BCUE_0564"/>
<dbReference type="AlphaFoldDB" id="M1LW53"/>
<dbReference type="PROSITE" id="PS51779">
    <property type="entry name" value="POTRA"/>
    <property type="match status" value="1"/>
</dbReference>
<evidence type="ECO:0000313" key="12">
    <source>
        <dbReference type="Proteomes" id="UP000011563"/>
    </source>
</evidence>
<keyword evidence="3 8" id="KW-0812">Transmembrane</keyword>
<dbReference type="HAMAP" id="MF_01430">
    <property type="entry name" value="OM_assembly_BamA"/>
    <property type="match status" value="1"/>
</dbReference>
<dbReference type="InterPro" id="IPR023707">
    <property type="entry name" value="OM_assembly_BamA"/>
</dbReference>
<reference evidence="11 12" key="1">
    <citation type="journal article" date="2013" name="Genome Biol. Evol.">
        <title>Genome evolution and phylogenomic analysis of candidatus kinetoplastibacterium, the betaproteobacterial endosymbionts of strigomonas and angomonas.</title>
        <authorList>
            <person name="Alves J.M."/>
            <person name="Serrano M.G."/>
            <person name="Maia da Silva F."/>
            <person name="Voegtly L.J."/>
            <person name="Matveyev A.V."/>
            <person name="Teixeira M.M."/>
            <person name="Camargo E.P."/>
            <person name="Buck G.A."/>
        </authorList>
    </citation>
    <scope>NUCLEOTIDE SEQUENCE [LARGE SCALE GENOMIC DNA]</scope>
    <source>
        <strain evidence="11 12">TCC012E</strain>
    </source>
</reference>
<dbReference type="Gene3D" id="3.10.20.310">
    <property type="entry name" value="membrane protein fhac"/>
    <property type="match status" value="5"/>
</dbReference>
<dbReference type="Pfam" id="PF01103">
    <property type="entry name" value="Omp85"/>
    <property type="match status" value="1"/>
</dbReference>
<dbReference type="PANTHER" id="PTHR12815">
    <property type="entry name" value="SORTING AND ASSEMBLY MACHINERY SAMM50 PROTEIN FAMILY MEMBER"/>
    <property type="match status" value="1"/>
</dbReference>